<dbReference type="Proteomes" id="UP001610335">
    <property type="component" value="Unassembled WGS sequence"/>
</dbReference>
<protein>
    <recommendedName>
        <fullName evidence="6">Sister chromatid cohesion protein Dcc1</fullName>
    </recommendedName>
</protein>
<comment type="caution">
    <text evidence="4">The sequence shown here is derived from an EMBL/GenBank/DDBJ whole genome shotgun (WGS) entry which is preliminary data.</text>
</comment>
<evidence type="ECO:0000313" key="4">
    <source>
        <dbReference type="EMBL" id="KAL2829277.1"/>
    </source>
</evidence>
<feature type="region of interest" description="Disordered" evidence="3">
    <location>
        <begin position="393"/>
        <end position="419"/>
    </location>
</feature>
<evidence type="ECO:0000256" key="3">
    <source>
        <dbReference type="SAM" id="MobiDB-lite"/>
    </source>
</evidence>
<feature type="compositionally biased region" description="Low complexity" evidence="3">
    <location>
        <begin position="45"/>
        <end position="58"/>
    </location>
</feature>
<gene>
    <name evidence="4" type="ORF">BDW59DRAFT_38640</name>
</gene>
<keyword evidence="5" id="KW-1185">Reference proteome</keyword>
<evidence type="ECO:0000256" key="2">
    <source>
        <dbReference type="ARBA" id="ARBA00022705"/>
    </source>
</evidence>
<reference evidence="4 5" key="1">
    <citation type="submission" date="2024-07" db="EMBL/GenBank/DDBJ databases">
        <title>Section-level genome sequencing and comparative genomics of Aspergillus sections Usti and Cavernicolus.</title>
        <authorList>
            <consortium name="Lawrence Berkeley National Laboratory"/>
            <person name="Nybo J.L."/>
            <person name="Vesth T.C."/>
            <person name="Theobald S."/>
            <person name="Frisvad J.C."/>
            <person name="Larsen T.O."/>
            <person name="Kjaerboelling I."/>
            <person name="Rothschild-Mancinelli K."/>
            <person name="Lyhne E.K."/>
            <person name="Kogle M.E."/>
            <person name="Barry K."/>
            <person name="Clum A."/>
            <person name="Na H."/>
            <person name="Ledsgaard L."/>
            <person name="Lin J."/>
            <person name="Lipzen A."/>
            <person name="Kuo A."/>
            <person name="Riley R."/>
            <person name="Mondo S."/>
            <person name="LaButti K."/>
            <person name="Haridas S."/>
            <person name="Pangalinan J."/>
            <person name="Salamov A.A."/>
            <person name="Simmons B.A."/>
            <person name="Magnuson J.K."/>
            <person name="Chen J."/>
            <person name="Drula E."/>
            <person name="Henrissat B."/>
            <person name="Wiebenga A."/>
            <person name="Lubbers R.J."/>
            <person name="Gomes A.C."/>
            <person name="Makela M.R."/>
            <person name="Stajich J."/>
            <person name="Grigoriev I.V."/>
            <person name="Mortensen U.H."/>
            <person name="De vries R.P."/>
            <person name="Baker S.E."/>
            <person name="Andersen M.R."/>
        </authorList>
    </citation>
    <scope>NUCLEOTIDE SEQUENCE [LARGE SCALE GENOMIC DNA]</scope>
    <source>
        <strain evidence="4 5">CBS 600.67</strain>
    </source>
</reference>
<dbReference type="Pfam" id="PF09724">
    <property type="entry name" value="Dcc1"/>
    <property type="match status" value="1"/>
</dbReference>
<proteinExistence type="inferred from homology"/>
<sequence length="419" mass="46441">MSTQSTPSILFTHQPAQQSFRLLELPPDLADLLSSDNPPRLELKSPSTTSTPSQPTDAATATEFVNLCTPSQTFSIRQVQSSNSLHILQPSNGGRVRRHDLSIVGDAREEGEDLDTDMVDADLALNVEGTVTSIAKCGSTLELHTPPEGFSAVPFLRGLLGVYDNGMRRGEDGDEDMEEESTETRKNIRDRLFHDIPVSMAQCERGWAEICAFVLPPRASTEKEFGLASSCCWRPSAGMELQVWKRAVEGAVLQGIDLGKQFLVKDLWKSVLDDDGLEPFPRPLFEAVIRRIRESGEGAGGGFAVEEIKWASIDKETCVRWVGEAYLEATASSAASAISQNEFLNAWRDQLPETWREDASLALLPENCYMHPEPKTICFATEGDRQKVKKNLSTDTSAATAAKKTRNWHELFNQKRQKR</sequence>
<dbReference type="PANTHER" id="PTHR13395">
    <property type="entry name" value="SISTER CHROMATID COHESION PROTEIN DCC1-RELATED"/>
    <property type="match status" value="1"/>
</dbReference>
<name>A0ABR4INT0_9EURO</name>
<evidence type="ECO:0008006" key="6">
    <source>
        <dbReference type="Google" id="ProtNLM"/>
    </source>
</evidence>
<evidence type="ECO:0000313" key="5">
    <source>
        <dbReference type="Proteomes" id="UP001610335"/>
    </source>
</evidence>
<feature type="region of interest" description="Disordered" evidence="3">
    <location>
        <begin position="30"/>
        <end position="58"/>
    </location>
</feature>
<organism evidence="4 5">
    <name type="scientific">Aspergillus cavernicola</name>
    <dbReference type="NCBI Taxonomy" id="176166"/>
    <lineage>
        <taxon>Eukaryota</taxon>
        <taxon>Fungi</taxon>
        <taxon>Dikarya</taxon>
        <taxon>Ascomycota</taxon>
        <taxon>Pezizomycotina</taxon>
        <taxon>Eurotiomycetes</taxon>
        <taxon>Eurotiomycetidae</taxon>
        <taxon>Eurotiales</taxon>
        <taxon>Aspergillaceae</taxon>
        <taxon>Aspergillus</taxon>
        <taxon>Aspergillus subgen. Nidulantes</taxon>
    </lineage>
</organism>
<dbReference type="EMBL" id="JBFXLS010000017">
    <property type="protein sequence ID" value="KAL2829277.1"/>
    <property type="molecule type" value="Genomic_DNA"/>
</dbReference>
<keyword evidence="2" id="KW-0235">DNA replication</keyword>
<comment type="similarity">
    <text evidence="1">Belongs to the DCC1 family.</text>
</comment>
<evidence type="ECO:0000256" key="1">
    <source>
        <dbReference type="ARBA" id="ARBA00007017"/>
    </source>
</evidence>
<feature type="compositionally biased region" description="Low complexity" evidence="3">
    <location>
        <begin position="393"/>
        <end position="402"/>
    </location>
</feature>
<dbReference type="PANTHER" id="PTHR13395:SF6">
    <property type="entry name" value="SISTER CHROMATID COHESION PROTEIN DCC1"/>
    <property type="match status" value="1"/>
</dbReference>
<dbReference type="InterPro" id="IPR019128">
    <property type="entry name" value="Dcc1"/>
</dbReference>
<accession>A0ABR4INT0</accession>